<organism evidence="1 2">
    <name type="scientific">bacterium (Candidatus Gribaldobacteria) CG_4_9_14_3_um_filter_36_15</name>
    <dbReference type="NCBI Taxonomy" id="2014269"/>
    <lineage>
        <taxon>Bacteria</taxon>
        <taxon>Candidatus Gribaldobacteria</taxon>
    </lineage>
</organism>
<dbReference type="EMBL" id="PFUT01000026">
    <property type="protein sequence ID" value="PJB09203.1"/>
    <property type="molecule type" value="Genomic_DNA"/>
</dbReference>
<name>A0A2M7ZV25_9BACT</name>
<evidence type="ECO:0008006" key="3">
    <source>
        <dbReference type="Google" id="ProtNLM"/>
    </source>
</evidence>
<reference evidence="2" key="1">
    <citation type="submission" date="2017-09" db="EMBL/GenBank/DDBJ databases">
        <title>Depth-based differentiation of microbial function through sediment-hosted aquifers and enrichment of novel symbionts in the deep terrestrial subsurface.</title>
        <authorList>
            <person name="Probst A.J."/>
            <person name="Ladd B."/>
            <person name="Jarett J.K."/>
            <person name="Geller-Mcgrath D.E."/>
            <person name="Sieber C.M.K."/>
            <person name="Emerson J.B."/>
            <person name="Anantharaman K."/>
            <person name="Thomas B.C."/>
            <person name="Malmstrom R."/>
            <person name="Stieglmeier M."/>
            <person name="Klingl A."/>
            <person name="Woyke T."/>
            <person name="Ryan C.M."/>
            <person name="Banfield J.F."/>
        </authorList>
    </citation>
    <scope>NUCLEOTIDE SEQUENCE [LARGE SCALE GENOMIC DNA]</scope>
</reference>
<dbReference type="AlphaFoldDB" id="A0A2M7ZV25"/>
<evidence type="ECO:0000313" key="2">
    <source>
        <dbReference type="Proteomes" id="UP000229156"/>
    </source>
</evidence>
<sequence length="515" mass="60077">MEARFMKKRSRLILLILCAVLFFFIAPLALFYSQGYRFDFDEKKFVETGGLYIKVSNTPAEIYLDGKFIRKTGLLSNSILIKNLLPKKHNIEIKKEGFWSWQKTLEIEEKKVTKIENVLLIKKDISFKPLVAEDVEDFLVSQDGKKTLLRTEEENWSLEELSLENGVKRKILEGMEIIDWKWDSSKNRVLFQTNSGEKIAYFLLDYTPQIPILSELDFLDEETENISFNPKNDDEFFYLKNQIMFRAKFQNPPTGGKNEPQAFLNNIVTFKILENDIIWLSTSGFLFKSDYSGKTKEVLNQEPFFIQKEKKYKIETQGSEVFLLEAKRTSSSSSPSLSLRESSEAKRISSSSSPSLSLRESSVNDDIYYLSSNRVFQKIFDKAQGIKFSSDSKKAVYWNNYEIWILEFGIEYKKIFLTRFSKKIGDCFWLTPYYLIFNVEKEIKITEIDNRDKLNIVNLSSEKENNSNPVRGQEDLIKTQSEQASNGAKIFYNEFNKKLYLLNQEKLFSSEPVIP</sequence>
<accession>A0A2M7ZV25</accession>
<proteinExistence type="predicted"/>
<gene>
    <name evidence="1" type="ORF">CO121_01275</name>
</gene>
<comment type="caution">
    <text evidence="1">The sequence shown here is derived from an EMBL/GenBank/DDBJ whole genome shotgun (WGS) entry which is preliminary data.</text>
</comment>
<dbReference type="Proteomes" id="UP000229156">
    <property type="component" value="Unassembled WGS sequence"/>
</dbReference>
<protein>
    <recommendedName>
        <fullName evidence="3">PEGA domain-containing protein</fullName>
    </recommendedName>
</protein>
<evidence type="ECO:0000313" key="1">
    <source>
        <dbReference type="EMBL" id="PJB09203.1"/>
    </source>
</evidence>